<dbReference type="GO" id="GO:0007165">
    <property type="term" value="P:signal transduction"/>
    <property type="evidence" value="ECO:0007669"/>
    <property type="project" value="UniProtKB-KW"/>
</dbReference>
<dbReference type="PANTHER" id="PTHR43531">
    <property type="entry name" value="PROTEIN ICFG"/>
    <property type="match status" value="1"/>
</dbReference>
<dbReference type="CDD" id="cd11386">
    <property type="entry name" value="MCP_signal"/>
    <property type="match status" value="1"/>
</dbReference>
<protein>
    <submittedName>
        <fullName evidence="6">HAMP domain-containing protein</fullName>
    </submittedName>
</protein>
<dbReference type="InterPro" id="IPR003660">
    <property type="entry name" value="HAMP_dom"/>
</dbReference>
<evidence type="ECO:0000313" key="6">
    <source>
        <dbReference type="EMBL" id="MBC3881842.1"/>
    </source>
</evidence>
<comment type="similarity">
    <text evidence="1">Belongs to the methyl-accepting chemotaxis (MCP) protein family.</text>
</comment>
<keyword evidence="3" id="KW-0472">Membrane</keyword>
<evidence type="ECO:0000256" key="2">
    <source>
        <dbReference type="PROSITE-ProRule" id="PRU00284"/>
    </source>
</evidence>
<keyword evidence="2" id="KW-0807">Transducer</keyword>
<feature type="transmembrane region" description="Helical" evidence="3">
    <location>
        <begin position="323"/>
        <end position="344"/>
    </location>
</feature>
<dbReference type="InterPro" id="IPR051310">
    <property type="entry name" value="MCP_chemotaxis"/>
</dbReference>
<organism evidence="6 7">
    <name type="scientific">Undibacterium nitidum</name>
    <dbReference type="NCBI Taxonomy" id="2762298"/>
    <lineage>
        <taxon>Bacteria</taxon>
        <taxon>Pseudomonadati</taxon>
        <taxon>Pseudomonadota</taxon>
        <taxon>Betaproteobacteria</taxon>
        <taxon>Burkholderiales</taxon>
        <taxon>Oxalobacteraceae</taxon>
        <taxon>Undibacterium</taxon>
    </lineage>
</organism>
<dbReference type="InterPro" id="IPR004089">
    <property type="entry name" value="MCPsignal_dom"/>
</dbReference>
<comment type="caution">
    <text evidence="6">The sequence shown here is derived from an EMBL/GenBank/DDBJ whole genome shotgun (WGS) entry which is preliminary data.</text>
</comment>
<dbReference type="Pfam" id="PF00015">
    <property type="entry name" value="MCPsignal"/>
    <property type="match status" value="1"/>
</dbReference>
<dbReference type="SMART" id="SM00304">
    <property type="entry name" value="HAMP"/>
    <property type="match status" value="1"/>
</dbReference>
<proteinExistence type="inferred from homology"/>
<evidence type="ECO:0000313" key="7">
    <source>
        <dbReference type="Proteomes" id="UP000627446"/>
    </source>
</evidence>
<keyword evidence="7" id="KW-1185">Reference proteome</keyword>
<dbReference type="Pfam" id="PF00672">
    <property type="entry name" value="HAMP"/>
    <property type="match status" value="1"/>
</dbReference>
<dbReference type="EMBL" id="JACOFZ010000003">
    <property type="protein sequence ID" value="MBC3881842.1"/>
    <property type="molecule type" value="Genomic_DNA"/>
</dbReference>
<feature type="domain" description="Methyl-accepting transducer" evidence="4">
    <location>
        <begin position="402"/>
        <end position="631"/>
    </location>
</feature>
<accession>A0A923HSQ5</accession>
<dbReference type="Proteomes" id="UP000627446">
    <property type="component" value="Unassembled WGS sequence"/>
</dbReference>
<dbReference type="GO" id="GO:0004888">
    <property type="term" value="F:transmembrane signaling receptor activity"/>
    <property type="evidence" value="ECO:0007669"/>
    <property type="project" value="TreeGrafter"/>
</dbReference>
<gene>
    <name evidence="6" type="ORF">H8K36_10685</name>
</gene>
<reference evidence="6" key="1">
    <citation type="submission" date="2020-08" db="EMBL/GenBank/DDBJ databases">
        <title>Novel species isolated from subtropical streams in China.</title>
        <authorList>
            <person name="Lu H."/>
        </authorList>
    </citation>
    <scope>NUCLEOTIDE SEQUENCE</scope>
    <source>
        <strain evidence="6">LX22W</strain>
    </source>
</reference>
<keyword evidence="3" id="KW-1133">Transmembrane helix</keyword>
<evidence type="ECO:0000259" key="4">
    <source>
        <dbReference type="PROSITE" id="PS50111"/>
    </source>
</evidence>
<feature type="transmembrane region" description="Helical" evidence="3">
    <location>
        <begin position="29"/>
        <end position="49"/>
    </location>
</feature>
<dbReference type="PROSITE" id="PS50111">
    <property type="entry name" value="CHEMOTAXIS_TRANSDUC_2"/>
    <property type="match status" value="1"/>
</dbReference>
<evidence type="ECO:0000256" key="1">
    <source>
        <dbReference type="ARBA" id="ARBA00029447"/>
    </source>
</evidence>
<sequence length="775" mass="85053">MKLSGNEIVDRIMGPSARLMSKFDLRTKLIGMLGAFLIAVLVLGIGLLTKQSNELDVAKGELAGVLISEQNSALIHLVQAERLLSVRSAQNPSDQKSKLALQQSRKDLLNSVAKLDALIQREDELDLQDTWTGIAIDVKTLSDTKGPGNSQQYQDLIKNLHRFADLVHEKSGLLFDPEANSYLLMDVSLQRLPEWIEAISHLSALHEQVATQAEKSPALLSQFSSARDALQKSMEQTKRLQEAIKRSGEALPASLLAADQKSQLLLDLWQRQLSDPSLPFNNQALTTAAKQASDSTLLLQKQWNERLQSILQGRVSFSKAKSYVILGILMISIAFTLYFTYGFYMNFMGAIQDLEEAAEIVAAGDLTKVIHIEGKDELAKTGTALDQMNFKLSALVANVRTNASMVLELGQNLTEGINDMSIRTEQQASSLLDTTSNLDILSETVRATAANAKSVDNLASNVRMIAESSNDVMVAAVETMNGIHESAMKVHEIVSMIDRIAFQTDILALNAAVEAAHAGEQGKGFAVVASEVRSLAQRSADSARQIRRLIDDSVNRVETGVEQINDVSMTLTDIVGGIRNLAKDINAISIASTEQSEGLVHIADSIKELDSITKSNTQMAENAKYASAELENRAVRLKEVVSTFSLRQGTADEAFEMVKKAMALYRITGMDILQRITTDAEKQFADRDMYVFAFDRMGQYRAFAGNEAKLEVNLFKVPGLDGKKLVDEAFALPVKGGWVDYAIENPATKKVEWKSSYIERISEDIVIGCGVYKSV</sequence>
<dbReference type="AlphaFoldDB" id="A0A923HSQ5"/>
<dbReference type="SUPFAM" id="SSF58104">
    <property type="entry name" value="Methyl-accepting chemotaxis protein (MCP) signaling domain"/>
    <property type="match status" value="1"/>
</dbReference>
<keyword evidence="3" id="KW-0812">Transmembrane</keyword>
<dbReference type="CDD" id="cd06225">
    <property type="entry name" value="HAMP"/>
    <property type="match status" value="1"/>
</dbReference>
<name>A0A923HSQ5_9BURK</name>
<dbReference type="PROSITE" id="PS50885">
    <property type="entry name" value="HAMP"/>
    <property type="match status" value="1"/>
</dbReference>
<evidence type="ECO:0000256" key="3">
    <source>
        <dbReference type="SAM" id="Phobius"/>
    </source>
</evidence>
<dbReference type="RefSeq" id="WP_186916495.1">
    <property type="nucleotide sequence ID" value="NZ_JACOFZ010000003.1"/>
</dbReference>
<dbReference type="GO" id="GO:0006935">
    <property type="term" value="P:chemotaxis"/>
    <property type="evidence" value="ECO:0007669"/>
    <property type="project" value="TreeGrafter"/>
</dbReference>
<dbReference type="PANTHER" id="PTHR43531:SF7">
    <property type="entry name" value="AEROTAXIS RECEPTOR"/>
    <property type="match status" value="1"/>
</dbReference>
<evidence type="ECO:0000259" key="5">
    <source>
        <dbReference type="PROSITE" id="PS50885"/>
    </source>
</evidence>
<dbReference type="Gene3D" id="1.10.287.950">
    <property type="entry name" value="Methyl-accepting chemotaxis protein"/>
    <property type="match status" value="1"/>
</dbReference>
<dbReference type="SMART" id="SM00283">
    <property type="entry name" value="MA"/>
    <property type="match status" value="1"/>
</dbReference>
<dbReference type="GO" id="GO:0005886">
    <property type="term" value="C:plasma membrane"/>
    <property type="evidence" value="ECO:0007669"/>
    <property type="project" value="TreeGrafter"/>
</dbReference>
<feature type="domain" description="HAMP" evidence="5">
    <location>
        <begin position="345"/>
        <end position="397"/>
    </location>
</feature>